<dbReference type="PANTHER" id="PTHR30273:SF2">
    <property type="entry name" value="PROTEIN FECR"/>
    <property type="match status" value="1"/>
</dbReference>
<dbReference type="Gene3D" id="2.60.120.1440">
    <property type="match status" value="1"/>
</dbReference>
<reference evidence="4 5" key="1">
    <citation type="journal article" date="2010" name="Stand. Genomic Sci.">
        <title>Complete genome sequence of Cellulophaga algicola type strain (IC166).</title>
        <authorList>
            <person name="Abt B."/>
            <person name="Lu M."/>
            <person name="Misra M."/>
            <person name="Han C."/>
            <person name="Nolan M."/>
            <person name="Lucas S."/>
            <person name="Hammon N."/>
            <person name="Deshpande S."/>
            <person name="Cheng J.F."/>
            <person name="Tapia R."/>
            <person name="Goodwin L."/>
            <person name="Pitluck S."/>
            <person name="Liolios K."/>
            <person name="Pagani I."/>
            <person name="Ivanova N."/>
            <person name="Mavromatis K."/>
            <person name="Ovchinikova G."/>
            <person name="Pati A."/>
            <person name="Chen A."/>
            <person name="Palaniappan K."/>
            <person name="Land M."/>
            <person name="Hauser L."/>
            <person name="Chang Y.J."/>
            <person name="Jeffries C.D."/>
            <person name="Detter J.C."/>
            <person name="Brambilla E."/>
            <person name="Rohde M."/>
            <person name="Tindall B.J."/>
            <person name="Goker M."/>
            <person name="Woyke T."/>
            <person name="Bristow J."/>
            <person name="Eisen J.A."/>
            <person name="Markowitz V."/>
            <person name="Hugenholtz P."/>
            <person name="Kyrpides N.C."/>
            <person name="Klenk H.P."/>
            <person name="Lapidus A."/>
        </authorList>
    </citation>
    <scope>NUCLEOTIDE SEQUENCE [LARGE SCALE GENOMIC DNA]</scope>
    <source>
        <strain evidence="5">DSM 14237 / IC166 / ACAM 630</strain>
    </source>
</reference>
<evidence type="ECO:0000259" key="2">
    <source>
        <dbReference type="Pfam" id="PF04773"/>
    </source>
</evidence>
<dbReference type="PANTHER" id="PTHR30273">
    <property type="entry name" value="PERIPLASMIC SIGNAL SENSOR AND SIGMA FACTOR ACTIVATOR FECR-RELATED"/>
    <property type="match status" value="1"/>
</dbReference>
<dbReference type="InterPro" id="IPR032508">
    <property type="entry name" value="FecR_C"/>
</dbReference>
<dbReference type="Pfam" id="PF04773">
    <property type="entry name" value="FecR"/>
    <property type="match status" value="1"/>
</dbReference>
<dbReference type="Proteomes" id="UP000008634">
    <property type="component" value="Chromosome"/>
</dbReference>
<dbReference type="EMBL" id="CP002453">
    <property type="protein sequence ID" value="ADV47924.1"/>
    <property type="molecule type" value="Genomic_DNA"/>
</dbReference>
<protein>
    <submittedName>
        <fullName evidence="4">Anti-FecI sigma factor, FecR</fullName>
    </submittedName>
</protein>
<dbReference type="PIRSF" id="PIRSF018266">
    <property type="entry name" value="FecR"/>
    <property type="match status" value="1"/>
</dbReference>
<evidence type="ECO:0000313" key="4">
    <source>
        <dbReference type="EMBL" id="ADV47924.1"/>
    </source>
</evidence>
<dbReference type="AlphaFoldDB" id="E6XCE9"/>
<keyword evidence="5" id="KW-1185">Reference proteome</keyword>
<dbReference type="GO" id="GO:0016989">
    <property type="term" value="F:sigma factor antagonist activity"/>
    <property type="evidence" value="ECO:0007669"/>
    <property type="project" value="TreeGrafter"/>
</dbReference>
<keyword evidence="1" id="KW-1133">Transmembrane helix</keyword>
<feature type="domain" description="FecR protein" evidence="2">
    <location>
        <begin position="99"/>
        <end position="188"/>
    </location>
</feature>
<sequence>MQENYLAKWLNNELTEAELETFKKSDAYASYQKIAAVSATLEAPEFDIDKALTDSKNKRTTPKGKVLKLNPFKKLMRVAAVAALFITTAYFFINSDEHIKTDLAQTEIVILPDASEVVLNAESEIEYNKKNWSKKRLLELNGEAYFKVAKGKKFTVQTSSGIVQVLGTQFNVANRPNYFEVTCFEGLVSVTYKNNTLKLPAGTSFLVLNDEIVSTEAPKTDQPSWITNESAFTSIPLNFVLAELERQYNVTIETKTINTNTLFTGTFTNKNINSALKSICVPNNISYTVEGNKVILHAKNAE</sequence>
<name>E6XCE9_CELAD</name>
<accession>E6XCE9</accession>
<feature type="transmembrane region" description="Helical" evidence="1">
    <location>
        <begin position="75"/>
        <end position="93"/>
    </location>
</feature>
<feature type="domain" description="Protein FecR C-terminal" evidence="3">
    <location>
        <begin position="232"/>
        <end position="296"/>
    </location>
</feature>
<evidence type="ECO:0000313" key="5">
    <source>
        <dbReference type="Proteomes" id="UP000008634"/>
    </source>
</evidence>
<dbReference type="RefSeq" id="WP_013549417.1">
    <property type="nucleotide sequence ID" value="NC_014934.1"/>
</dbReference>
<dbReference type="OrthoDB" id="1097347at2"/>
<dbReference type="STRING" id="688270.Celal_0585"/>
<gene>
    <name evidence="4" type="ordered locus">Celal_0585</name>
</gene>
<dbReference type="HOGENOM" id="CLU_050192_2_2_10"/>
<dbReference type="Pfam" id="PF16344">
    <property type="entry name" value="FecR_C"/>
    <property type="match status" value="1"/>
</dbReference>
<dbReference type="KEGG" id="cao:Celal_0585"/>
<keyword evidence="1" id="KW-0812">Transmembrane</keyword>
<proteinExistence type="predicted"/>
<dbReference type="Gene3D" id="3.55.50.30">
    <property type="match status" value="1"/>
</dbReference>
<evidence type="ECO:0000259" key="3">
    <source>
        <dbReference type="Pfam" id="PF16344"/>
    </source>
</evidence>
<dbReference type="InterPro" id="IPR006860">
    <property type="entry name" value="FecR"/>
</dbReference>
<keyword evidence="1" id="KW-0472">Membrane</keyword>
<dbReference type="InterPro" id="IPR012373">
    <property type="entry name" value="Ferrdict_sens_TM"/>
</dbReference>
<evidence type="ECO:0000256" key="1">
    <source>
        <dbReference type="SAM" id="Phobius"/>
    </source>
</evidence>
<dbReference type="eggNOG" id="COG3712">
    <property type="taxonomic scope" value="Bacteria"/>
</dbReference>
<organism evidence="4 5">
    <name type="scientific">Cellulophaga algicola (strain DSM 14237 / IC166 / ACAM 630)</name>
    <dbReference type="NCBI Taxonomy" id="688270"/>
    <lineage>
        <taxon>Bacteria</taxon>
        <taxon>Pseudomonadati</taxon>
        <taxon>Bacteroidota</taxon>
        <taxon>Flavobacteriia</taxon>
        <taxon>Flavobacteriales</taxon>
        <taxon>Flavobacteriaceae</taxon>
        <taxon>Cellulophaga</taxon>
    </lineage>
</organism>